<evidence type="ECO:0000256" key="6">
    <source>
        <dbReference type="SAM" id="MobiDB-lite"/>
    </source>
</evidence>
<dbReference type="SUPFAM" id="SSF48371">
    <property type="entry name" value="ARM repeat"/>
    <property type="match status" value="1"/>
</dbReference>
<evidence type="ECO:0000256" key="3">
    <source>
        <dbReference type="ARBA" id="ARBA00022448"/>
    </source>
</evidence>
<dbReference type="EnsemblMetazoa" id="HelroT76488">
    <property type="protein sequence ID" value="HelroP76488"/>
    <property type="gene ID" value="HelroG76488"/>
</dbReference>
<keyword evidence="3" id="KW-0813">Transport</keyword>
<evidence type="ECO:0000256" key="4">
    <source>
        <dbReference type="ARBA" id="ARBA00022927"/>
    </source>
</evidence>
<comment type="subcellular location">
    <subcellularLocation>
        <location evidence="1">Nucleus</location>
    </subcellularLocation>
</comment>
<feature type="region of interest" description="Disordered" evidence="6">
    <location>
        <begin position="934"/>
        <end position="958"/>
    </location>
</feature>
<dbReference type="STRING" id="6412.T1G2K6"/>
<evidence type="ECO:0000313" key="8">
    <source>
        <dbReference type="EMBL" id="ESO07416.1"/>
    </source>
</evidence>
<dbReference type="InterPro" id="IPR011989">
    <property type="entry name" value="ARM-like"/>
</dbReference>
<evidence type="ECO:0000313" key="10">
    <source>
        <dbReference type="Proteomes" id="UP000015101"/>
    </source>
</evidence>
<dbReference type="KEGG" id="hro:HELRODRAFT_76488"/>
<dbReference type="InterPro" id="IPR001494">
    <property type="entry name" value="Importin-beta_N"/>
</dbReference>
<name>T1G2K6_HELRO</name>
<protein>
    <recommendedName>
        <fullName evidence="7">Importin N-terminal domain-containing protein</fullName>
    </recommendedName>
</protein>
<feature type="compositionally biased region" description="Acidic residues" evidence="6">
    <location>
        <begin position="942"/>
        <end position="958"/>
    </location>
</feature>
<dbReference type="EMBL" id="AMQM01003674">
    <property type="status" value="NOT_ANNOTATED_CDS"/>
    <property type="molecule type" value="Genomic_DNA"/>
</dbReference>
<dbReference type="Pfam" id="PF03810">
    <property type="entry name" value="IBN_N"/>
    <property type="match status" value="1"/>
</dbReference>
<gene>
    <name evidence="9" type="primary">20215304</name>
    <name evidence="8" type="ORF">HELRODRAFT_76488</name>
</gene>
<feature type="domain" description="Importin N-terminal" evidence="7">
    <location>
        <begin position="36"/>
        <end position="113"/>
    </location>
</feature>
<dbReference type="InterPro" id="IPR016024">
    <property type="entry name" value="ARM-type_fold"/>
</dbReference>
<dbReference type="OMA" id="NPDQYTI"/>
<dbReference type="FunFam" id="1.25.10.10:FF:000459">
    <property type="entry name" value="ARM repeat superfamily protein"/>
    <property type="match status" value="1"/>
</dbReference>
<reference evidence="8 10" key="2">
    <citation type="journal article" date="2013" name="Nature">
        <title>Insights into bilaterian evolution from three spiralian genomes.</title>
        <authorList>
            <person name="Simakov O."/>
            <person name="Marletaz F."/>
            <person name="Cho S.J."/>
            <person name="Edsinger-Gonzales E."/>
            <person name="Havlak P."/>
            <person name="Hellsten U."/>
            <person name="Kuo D.H."/>
            <person name="Larsson T."/>
            <person name="Lv J."/>
            <person name="Arendt D."/>
            <person name="Savage R."/>
            <person name="Osoegawa K."/>
            <person name="de Jong P."/>
            <person name="Grimwood J."/>
            <person name="Chapman J.A."/>
            <person name="Shapiro H."/>
            <person name="Aerts A."/>
            <person name="Otillar R.P."/>
            <person name="Terry A.Y."/>
            <person name="Boore J.L."/>
            <person name="Grigoriev I.V."/>
            <person name="Lindberg D.R."/>
            <person name="Seaver E.C."/>
            <person name="Weisblat D.A."/>
            <person name="Putnam N.H."/>
            <person name="Rokhsar D.S."/>
        </authorList>
    </citation>
    <scope>NUCLEOTIDE SEQUENCE</scope>
</reference>
<dbReference type="EMBL" id="KB096222">
    <property type="protein sequence ID" value="ESO07416.1"/>
    <property type="molecule type" value="Genomic_DNA"/>
</dbReference>
<dbReference type="GO" id="GO:0005635">
    <property type="term" value="C:nuclear envelope"/>
    <property type="evidence" value="ECO:0000318"/>
    <property type="project" value="GO_Central"/>
</dbReference>
<accession>T1G2K6</accession>
<dbReference type="PANTHER" id="PTHR10997:SF9">
    <property type="entry name" value="IMPORTIN-9"/>
    <property type="match status" value="1"/>
</dbReference>
<dbReference type="InterPro" id="IPR056840">
    <property type="entry name" value="HEAT_IPO9_central"/>
</dbReference>
<dbReference type="PANTHER" id="PTHR10997">
    <property type="entry name" value="IMPORTIN-7, 8, 11"/>
    <property type="match status" value="1"/>
</dbReference>
<dbReference type="GO" id="GO:0006606">
    <property type="term" value="P:protein import into nucleus"/>
    <property type="evidence" value="ECO:0000318"/>
    <property type="project" value="GO_Central"/>
</dbReference>
<dbReference type="RefSeq" id="XP_009014794.1">
    <property type="nucleotide sequence ID" value="XM_009016546.1"/>
</dbReference>
<dbReference type="PROSITE" id="PS50166">
    <property type="entry name" value="IMPORTIN_B_NT"/>
    <property type="match status" value="1"/>
</dbReference>
<dbReference type="CTD" id="20215304"/>
<reference evidence="10" key="1">
    <citation type="submission" date="2012-12" db="EMBL/GenBank/DDBJ databases">
        <authorList>
            <person name="Hellsten U."/>
            <person name="Grimwood J."/>
            <person name="Chapman J.A."/>
            <person name="Shapiro H."/>
            <person name="Aerts A."/>
            <person name="Otillar R.P."/>
            <person name="Terry A.Y."/>
            <person name="Boore J.L."/>
            <person name="Simakov O."/>
            <person name="Marletaz F."/>
            <person name="Cho S.-J."/>
            <person name="Edsinger-Gonzales E."/>
            <person name="Havlak P."/>
            <person name="Kuo D.-H."/>
            <person name="Larsson T."/>
            <person name="Lv J."/>
            <person name="Arendt D."/>
            <person name="Savage R."/>
            <person name="Osoegawa K."/>
            <person name="de Jong P."/>
            <person name="Lindberg D.R."/>
            <person name="Seaver E.C."/>
            <person name="Weisblat D.A."/>
            <person name="Putnam N.H."/>
            <person name="Grigoriev I.V."/>
            <person name="Rokhsar D.S."/>
        </authorList>
    </citation>
    <scope>NUCLEOTIDE SEQUENCE</scope>
</reference>
<dbReference type="Gene3D" id="1.25.10.10">
    <property type="entry name" value="Leucine-rich Repeat Variant"/>
    <property type="match status" value="1"/>
</dbReference>
<dbReference type="InParanoid" id="T1G2K6"/>
<keyword evidence="5" id="KW-0539">Nucleus</keyword>
<dbReference type="Pfam" id="PF25018">
    <property type="entry name" value="HEAT_IPO9_c"/>
    <property type="match status" value="1"/>
</dbReference>
<organism evidence="9 10">
    <name type="scientific">Helobdella robusta</name>
    <name type="common">Californian leech</name>
    <dbReference type="NCBI Taxonomy" id="6412"/>
    <lineage>
        <taxon>Eukaryota</taxon>
        <taxon>Metazoa</taxon>
        <taxon>Spiralia</taxon>
        <taxon>Lophotrochozoa</taxon>
        <taxon>Annelida</taxon>
        <taxon>Clitellata</taxon>
        <taxon>Hirudinea</taxon>
        <taxon>Rhynchobdellida</taxon>
        <taxon>Glossiphoniidae</taxon>
        <taxon>Helobdella</taxon>
    </lineage>
</organism>
<evidence type="ECO:0000256" key="5">
    <source>
        <dbReference type="ARBA" id="ARBA00023242"/>
    </source>
</evidence>
<proteinExistence type="inferred from homology"/>
<reference evidence="9" key="3">
    <citation type="submission" date="2015-06" db="UniProtKB">
        <authorList>
            <consortium name="EnsemblMetazoa"/>
        </authorList>
    </citation>
    <scope>IDENTIFICATION</scope>
</reference>
<dbReference type="InterPro" id="IPR057672">
    <property type="entry name" value="TPR_IPO4/5"/>
</dbReference>
<dbReference type="Pfam" id="PF25780">
    <property type="entry name" value="TPR_IPO5"/>
    <property type="match status" value="1"/>
</dbReference>
<dbReference type="GO" id="GO:0031267">
    <property type="term" value="F:small GTPase binding"/>
    <property type="evidence" value="ECO:0007669"/>
    <property type="project" value="InterPro"/>
</dbReference>
<keyword evidence="4" id="KW-0653">Protein transport</keyword>
<dbReference type="SMART" id="SM00913">
    <property type="entry name" value="IBN_N"/>
    <property type="match status" value="1"/>
</dbReference>
<dbReference type="Pfam" id="PF25758">
    <property type="entry name" value="TPR_IPO11"/>
    <property type="match status" value="1"/>
</dbReference>
<dbReference type="AlphaFoldDB" id="T1G2K6"/>
<dbReference type="OrthoDB" id="431626at2759"/>
<dbReference type="Proteomes" id="UP000015101">
    <property type="component" value="Unassembled WGS sequence"/>
</dbReference>
<evidence type="ECO:0000259" key="7">
    <source>
        <dbReference type="PROSITE" id="PS50166"/>
    </source>
</evidence>
<sequence>MQQQNSENDEHSTIRNALVESLTAILSPDHAVRNSGEDHLKTFEVFEDYFGLCLAEIVVDAGRPLAIRQLASVLLKQHVEAHWSSCGEKFVQPAMKPEVMAKIRQIIVVGLKDPVIKIRSGVAYVISAMATWDWPETWPELLDILVEGLSSGHPDYTHGCMKVLTEFCREITGKQLNQVVPAIFPQLCNILQDHQKFEVRTRSRAVDIFATIANLIGLICDTEKNPARLLLYPILPQFVQSFFFYLKTNDVLISDTGMKIEIVKAFTVLIRNFPNHMVEWMLPLLESMWVLLITTTEQYIREVVNTSVVSETNAGSGCELVGYENLIETLFELVHLLIKISKFKGRVKKEISNLFYYIVLCLQITDDQVRVIQNWTANPISFIDDESEDMYMNNLRVACREILLALFEQFLKVSVPALHICSQKLIQQADIMRTNNDPGWWKLYEATLHSISLVREFLYPDEDECNGGVDFDIVGLLQNFILPILPQNVSPFLIGRSILLASKFCDVLPAELNDKFMTATVASLSAGQATCLRVFGIKAISNYCKHLKSQPLSLQPHIEGMVKGTLSSISELTSKELSLILQALAVILKVDEHFTSMLEPDASAIVISIFLKYSSDPIMLDLTQDIFGILAKNKLCISPFTHRILPTILTVLQTPINKSPFCMQFVGLEILTTLVRNSTYPLDDLLIHQAFPAAYQCTLTTEDSAALQNGGECMRAYVSVALEQILNYRDEKGFNGVFYVIQIINRLLDPKTCEFTATYVGKLINLLISKMGSQLGDNLEFLLKAVLSKLQQARTLTVVQSLVLVFARLFQSQHIAVIEFLCSVPSPTGQSALEFVLNEWCSKQHLFFGDYDRKVSSIALCKLVEYSLTSNDDRIKLIETKGEQILPKDDGCVRTRSKSAKAPIKWTVIPLLVKMYKLLVNELSNQIEQKLSKDINDKNSGDDEDGMDDDDDDACSESDDENLFDFMNEYIIMINTSYSEFESDGEEHYLDPDDASDPVNQIDLQAYITDFLRTLSQQPCYRLFTEHHNESEKKVLNMVGISV</sequence>
<dbReference type="GO" id="GO:0005829">
    <property type="term" value="C:cytosol"/>
    <property type="evidence" value="ECO:0000318"/>
    <property type="project" value="GO_Central"/>
</dbReference>
<evidence type="ECO:0000313" key="9">
    <source>
        <dbReference type="EnsemblMetazoa" id="HelroP76488"/>
    </source>
</evidence>
<dbReference type="HOGENOM" id="CLU_008920_1_0_1"/>
<dbReference type="eggNOG" id="KOG2274">
    <property type="taxonomic scope" value="Eukaryota"/>
</dbReference>
<dbReference type="FunCoup" id="T1G2K6">
    <property type="interactions" value="1812"/>
</dbReference>
<evidence type="ECO:0000256" key="2">
    <source>
        <dbReference type="ARBA" id="ARBA00007991"/>
    </source>
</evidence>
<evidence type="ECO:0000256" key="1">
    <source>
        <dbReference type="ARBA" id="ARBA00004123"/>
    </source>
</evidence>
<keyword evidence="10" id="KW-1185">Reference proteome</keyword>
<dbReference type="GeneID" id="20215304"/>
<comment type="similarity">
    <text evidence="2">Belongs to the importin beta family.</text>
</comment>
<dbReference type="InterPro" id="IPR058669">
    <property type="entry name" value="TPR_IPO7/11-like"/>
</dbReference>